<evidence type="ECO:0000313" key="1">
    <source>
        <dbReference type="EMBL" id="ANY78496.1"/>
    </source>
</evidence>
<proteinExistence type="predicted"/>
<dbReference type="NCBIfam" id="TIGR04029">
    <property type="entry name" value="CMD_Avi_7170"/>
    <property type="match status" value="1"/>
</dbReference>
<dbReference type="KEGG" id="moc:BB934_09880"/>
<gene>
    <name evidence="1" type="ORF">BB934_09880</name>
</gene>
<dbReference type="RefSeq" id="WP_099509489.1">
    <property type="nucleotide sequence ID" value="NZ_CP016616.1"/>
</dbReference>
<sequence length="221" mass="24011">MSTIISDVIDHLAGVQPGSSLDRLRDQRPQAREYAQKSYLALFEPELPGHVTAIERYAVATFVAGLHRQPNVTEFYAASLERLGHPKLTDAIREEIARGSVEGPYGRYPQGPLTIEDSEGPVYQVSTDNRERLGSRLVAALEHAHLLVFHPRDASPAALQRLLDAGWSTTDIVTLSQLVAFLSFQIRVVAGLRVLVGASSRASVDADQTQIFTGVLASGAV</sequence>
<dbReference type="AlphaFoldDB" id="A0A1B2EES4"/>
<organism evidence="1">
    <name type="scientific">Microvirga ossetica</name>
    <dbReference type="NCBI Taxonomy" id="1882682"/>
    <lineage>
        <taxon>Bacteria</taxon>
        <taxon>Pseudomonadati</taxon>
        <taxon>Pseudomonadota</taxon>
        <taxon>Alphaproteobacteria</taxon>
        <taxon>Hyphomicrobiales</taxon>
        <taxon>Methylobacteriaceae</taxon>
        <taxon>Microvirga</taxon>
    </lineage>
</organism>
<name>A0A1B2EES4_9HYPH</name>
<dbReference type="Gene3D" id="1.20.1290.10">
    <property type="entry name" value="AhpD-like"/>
    <property type="match status" value="1"/>
</dbReference>
<dbReference type="InterPro" id="IPR023982">
    <property type="entry name" value="CHP04029_CMD-like"/>
</dbReference>
<reference evidence="1" key="1">
    <citation type="submission" date="2016-07" db="EMBL/GenBank/DDBJ databases">
        <title>Microvirga ossetica sp. nov. a new species of rhizobia isolated from root nodules of the legume species Vicia alpestris Steven originated from North Ossetia region in the Caucasus.</title>
        <authorList>
            <person name="Safronova V.I."/>
            <person name="Kuznetsova I.G."/>
            <person name="Sazanova A.L."/>
            <person name="Belimov A."/>
            <person name="Andronov E."/>
            <person name="Osledkin Y.S."/>
            <person name="Onishchuk O.P."/>
            <person name="Kurchak O.N."/>
            <person name="Shaposhnikov A.I."/>
            <person name="Willems A."/>
            <person name="Tikhonovich I.A."/>
        </authorList>
    </citation>
    <scope>NUCLEOTIDE SEQUENCE [LARGE SCALE GENOMIC DNA]</scope>
    <source>
        <strain evidence="1">V5/3M</strain>
    </source>
</reference>
<dbReference type="OrthoDB" id="8718286at2"/>
<dbReference type="InterPro" id="IPR029032">
    <property type="entry name" value="AhpD-like"/>
</dbReference>
<accession>A0A1B2EES4</accession>
<dbReference type="EMBL" id="CP016616">
    <property type="protein sequence ID" value="ANY78496.1"/>
    <property type="molecule type" value="Genomic_DNA"/>
</dbReference>
<protein>
    <submittedName>
        <fullName evidence="1">CMD domain protein</fullName>
    </submittedName>
</protein>
<dbReference type="SUPFAM" id="SSF69118">
    <property type="entry name" value="AhpD-like"/>
    <property type="match status" value="1"/>
</dbReference>